<dbReference type="InterPro" id="IPR002509">
    <property type="entry name" value="NODB_dom"/>
</dbReference>
<dbReference type="SUPFAM" id="SSF88713">
    <property type="entry name" value="Glycoside hydrolase/deacetylase"/>
    <property type="match status" value="1"/>
</dbReference>
<gene>
    <name evidence="3" type="ORF">BDA99DRAFT_417546</name>
</gene>
<dbReference type="EMBL" id="JAIXMP010000006">
    <property type="protein sequence ID" value="KAI9271731.1"/>
    <property type="molecule type" value="Genomic_DNA"/>
</dbReference>
<dbReference type="GO" id="GO:0009272">
    <property type="term" value="P:fungal-type cell wall biogenesis"/>
    <property type="evidence" value="ECO:0007669"/>
    <property type="project" value="UniProtKB-ARBA"/>
</dbReference>
<dbReference type="GO" id="GO:0016020">
    <property type="term" value="C:membrane"/>
    <property type="evidence" value="ECO:0007669"/>
    <property type="project" value="TreeGrafter"/>
</dbReference>
<organism evidence="3 4">
    <name type="scientific">Phascolomyces articulosus</name>
    <dbReference type="NCBI Taxonomy" id="60185"/>
    <lineage>
        <taxon>Eukaryota</taxon>
        <taxon>Fungi</taxon>
        <taxon>Fungi incertae sedis</taxon>
        <taxon>Mucoromycota</taxon>
        <taxon>Mucoromycotina</taxon>
        <taxon>Mucoromycetes</taxon>
        <taxon>Mucorales</taxon>
        <taxon>Lichtheimiaceae</taxon>
        <taxon>Phascolomyces</taxon>
    </lineage>
</organism>
<feature type="region of interest" description="Disordered" evidence="1">
    <location>
        <begin position="1"/>
        <end position="25"/>
    </location>
</feature>
<evidence type="ECO:0000313" key="4">
    <source>
        <dbReference type="Proteomes" id="UP001209540"/>
    </source>
</evidence>
<evidence type="ECO:0000256" key="1">
    <source>
        <dbReference type="SAM" id="MobiDB-lite"/>
    </source>
</evidence>
<dbReference type="Proteomes" id="UP001209540">
    <property type="component" value="Unassembled WGS sequence"/>
</dbReference>
<accession>A0AAD5KI81</accession>
<dbReference type="PROSITE" id="PS51677">
    <property type="entry name" value="NODB"/>
    <property type="match status" value="1"/>
</dbReference>
<feature type="non-terminal residue" evidence="3">
    <location>
        <position position="362"/>
    </location>
</feature>
<dbReference type="GO" id="GO:0004099">
    <property type="term" value="F:chitin deacetylase activity"/>
    <property type="evidence" value="ECO:0007669"/>
    <property type="project" value="TreeGrafter"/>
</dbReference>
<sequence length="362" mass="40668">GSTTSPSFSYPTNDPSSSGDILPVASPQYLPAFDAPDFTPKQEIPKGPIDRGTVKFNIQDYPDTWKTPSGEHEEIQAAVAAIDWDHVPKAPIRSADPATGDLIMKDYDVGDDEYCWWSATGCVKPKTQYIPEDAHICSEPGDWGLTFDDGPLNPRKVVIDQSEDGIDEYAEPYLYDFLADQQIRSTLFYVGSNVATYPEAAKRAFDAGHHLCLHTWSHVAMTTLKNEEVVAELYWALRAVKEATGATSRCWRPPFGDVDDRVRAIAHQMGLTTVLWSKDSQDWQMPSMSNEGVMERETIDGYFQQWIDERQAGNDTHGHIGLQHELNEETIGMAEKWVPKLKEVFNVKPIHECTAIGKPYWE</sequence>
<dbReference type="GO" id="GO:0005975">
    <property type="term" value="P:carbohydrate metabolic process"/>
    <property type="evidence" value="ECO:0007669"/>
    <property type="project" value="InterPro"/>
</dbReference>
<reference evidence="3" key="2">
    <citation type="submission" date="2023-02" db="EMBL/GenBank/DDBJ databases">
        <authorList>
            <consortium name="DOE Joint Genome Institute"/>
            <person name="Mondo S.J."/>
            <person name="Chang Y."/>
            <person name="Wang Y."/>
            <person name="Ahrendt S."/>
            <person name="Andreopoulos W."/>
            <person name="Barry K."/>
            <person name="Beard J."/>
            <person name="Benny G.L."/>
            <person name="Blankenship S."/>
            <person name="Bonito G."/>
            <person name="Cuomo C."/>
            <person name="Desiro A."/>
            <person name="Gervers K.A."/>
            <person name="Hundley H."/>
            <person name="Kuo A."/>
            <person name="LaButti K."/>
            <person name="Lang B.F."/>
            <person name="Lipzen A."/>
            <person name="O'Donnell K."/>
            <person name="Pangilinan J."/>
            <person name="Reynolds N."/>
            <person name="Sandor L."/>
            <person name="Smith M.W."/>
            <person name="Tsang A."/>
            <person name="Grigoriev I.V."/>
            <person name="Stajich J.E."/>
            <person name="Spatafora J.W."/>
        </authorList>
    </citation>
    <scope>NUCLEOTIDE SEQUENCE</scope>
    <source>
        <strain evidence="3">RSA 2281</strain>
    </source>
</reference>
<dbReference type="InterPro" id="IPR050248">
    <property type="entry name" value="Polysacc_deacetylase_ArnD"/>
</dbReference>
<dbReference type="Gene3D" id="3.20.20.370">
    <property type="entry name" value="Glycoside hydrolase/deacetylase"/>
    <property type="match status" value="1"/>
</dbReference>
<feature type="compositionally biased region" description="Polar residues" evidence="1">
    <location>
        <begin position="1"/>
        <end position="19"/>
    </location>
</feature>
<dbReference type="AlphaFoldDB" id="A0AAD5KI81"/>
<evidence type="ECO:0000313" key="3">
    <source>
        <dbReference type="EMBL" id="KAI9271731.1"/>
    </source>
</evidence>
<reference evidence="3" key="1">
    <citation type="journal article" date="2022" name="IScience">
        <title>Evolution of zygomycete secretomes and the origins of terrestrial fungal ecologies.</title>
        <authorList>
            <person name="Chang Y."/>
            <person name="Wang Y."/>
            <person name="Mondo S."/>
            <person name="Ahrendt S."/>
            <person name="Andreopoulos W."/>
            <person name="Barry K."/>
            <person name="Beard J."/>
            <person name="Benny G.L."/>
            <person name="Blankenship S."/>
            <person name="Bonito G."/>
            <person name="Cuomo C."/>
            <person name="Desiro A."/>
            <person name="Gervers K.A."/>
            <person name="Hundley H."/>
            <person name="Kuo A."/>
            <person name="LaButti K."/>
            <person name="Lang B.F."/>
            <person name="Lipzen A."/>
            <person name="O'Donnell K."/>
            <person name="Pangilinan J."/>
            <person name="Reynolds N."/>
            <person name="Sandor L."/>
            <person name="Smith M.E."/>
            <person name="Tsang A."/>
            <person name="Grigoriev I.V."/>
            <person name="Stajich J.E."/>
            <person name="Spatafora J.W."/>
        </authorList>
    </citation>
    <scope>NUCLEOTIDE SEQUENCE</scope>
    <source>
        <strain evidence="3">RSA 2281</strain>
    </source>
</reference>
<keyword evidence="4" id="KW-1185">Reference proteome</keyword>
<comment type="caution">
    <text evidence="3">The sequence shown here is derived from an EMBL/GenBank/DDBJ whole genome shotgun (WGS) entry which is preliminary data.</text>
</comment>
<feature type="domain" description="NodB homology" evidence="2">
    <location>
        <begin position="141"/>
        <end position="350"/>
    </location>
</feature>
<name>A0AAD5KI81_9FUNG</name>
<dbReference type="Pfam" id="PF01522">
    <property type="entry name" value="Polysacc_deac_1"/>
    <property type="match status" value="1"/>
</dbReference>
<protein>
    <recommendedName>
        <fullName evidence="2">NodB homology domain-containing protein</fullName>
    </recommendedName>
</protein>
<dbReference type="PANTHER" id="PTHR10587:SF98">
    <property type="entry name" value="CHITIN DEACETYLASE"/>
    <property type="match status" value="1"/>
</dbReference>
<proteinExistence type="predicted"/>
<dbReference type="InterPro" id="IPR011330">
    <property type="entry name" value="Glyco_hydro/deAcase_b/a-brl"/>
</dbReference>
<dbReference type="PANTHER" id="PTHR10587">
    <property type="entry name" value="GLYCOSYL TRANSFERASE-RELATED"/>
    <property type="match status" value="1"/>
</dbReference>
<evidence type="ECO:0000259" key="2">
    <source>
        <dbReference type="PROSITE" id="PS51677"/>
    </source>
</evidence>
<feature type="non-terminal residue" evidence="3">
    <location>
        <position position="1"/>
    </location>
</feature>